<sequence>MSTVIPLLAGIFVIYFLISVMKFMKKKIKLDEQRIEQTNQFLELYKSTKDIN</sequence>
<dbReference type="eggNOG" id="ENOG502ZUR7">
    <property type="taxonomic scope" value="Bacteria"/>
</dbReference>
<feature type="transmembrane region" description="Helical" evidence="1">
    <location>
        <begin position="6"/>
        <end position="24"/>
    </location>
</feature>
<dbReference type="KEGG" id="dmt:DESME_02395"/>
<keyword evidence="1" id="KW-0812">Transmembrane</keyword>
<proteinExistence type="predicted"/>
<dbReference type="Proteomes" id="UP000010847">
    <property type="component" value="Chromosome"/>
</dbReference>
<keyword evidence="1" id="KW-0472">Membrane</keyword>
<evidence type="ECO:0000313" key="2">
    <source>
        <dbReference type="EMBL" id="AHF06035.1"/>
    </source>
</evidence>
<name>W0E582_9FIRM</name>
<evidence type="ECO:0000256" key="1">
    <source>
        <dbReference type="SAM" id="Phobius"/>
    </source>
</evidence>
<gene>
    <name evidence="2" type="ORF">DESME_02395</name>
</gene>
<dbReference type="STRING" id="871968.DESME_02395"/>
<accession>W0E582</accession>
<organism evidence="2 3">
    <name type="scientific">Desulfitobacterium metallireducens DSM 15288</name>
    <dbReference type="NCBI Taxonomy" id="871968"/>
    <lineage>
        <taxon>Bacteria</taxon>
        <taxon>Bacillati</taxon>
        <taxon>Bacillota</taxon>
        <taxon>Clostridia</taxon>
        <taxon>Eubacteriales</taxon>
        <taxon>Desulfitobacteriaceae</taxon>
        <taxon>Desulfitobacterium</taxon>
    </lineage>
</organism>
<dbReference type="EMBL" id="CP007032">
    <property type="protein sequence ID" value="AHF06035.1"/>
    <property type="molecule type" value="Genomic_DNA"/>
</dbReference>
<keyword evidence="2" id="KW-0675">Receptor</keyword>
<keyword evidence="3" id="KW-1185">Reference proteome</keyword>
<evidence type="ECO:0000313" key="3">
    <source>
        <dbReference type="Proteomes" id="UP000010847"/>
    </source>
</evidence>
<keyword evidence="1" id="KW-1133">Transmembrane helix</keyword>
<protein>
    <submittedName>
        <fullName evidence="2">Immune-type receptor 7b</fullName>
    </submittedName>
</protein>
<dbReference type="HOGENOM" id="CLU_208386_0_0_9"/>
<reference evidence="2 3" key="1">
    <citation type="submission" date="2013-12" db="EMBL/GenBank/DDBJ databases">
        <authorList>
            <consortium name="DOE Joint Genome Institute"/>
            <person name="Smidt H."/>
            <person name="Huntemann M."/>
            <person name="Han J."/>
            <person name="Chen A."/>
            <person name="Kyrpides N."/>
            <person name="Mavromatis K."/>
            <person name="Markowitz V."/>
            <person name="Palaniappan K."/>
            <person name="Ivanova N."/>
            <person name="Schaumberg A."/>
            <person name="Pati A."/>
            <person name="Liolios K."/>
            <person name="Nordberg H.P."/>
            <person name="Cantor M.N."/>
            <person name="Hua S.X."/>
            <person name="Woyke T."/>
        </authorList>
    </citation>
    <scope>NUCLEOTIDE SEQUENCE [LARGE SCALE GENOMIC DNA]</scope>
    <source>
        <strain evidence="3">DSM 15288</strain>
    </source>
</reference>
<dbReference type="AlphaFoldDB" id="W0E582"/>